<proteinExistence type="predicted"/>
<sequence>MRTKIALAVYRKQLYHTNLIAEEVRQGKSIAKVKSKGMPNGMPLLFTFATSY</sequence>
<evidence type="ECO:0000313" key="2">
    <source>
        <dbReference type="Proteomes" id="UP000004508"/>
    </source>
</evidence>
<gene>
    <name evidence="1" type="ORF">Krac_6671</name>
</gene>
<keyword evidence="2" id="KW-1185">Reference proteome</keyword>
<accession>D6TNR4</accession>
<comment type="caution">
    <text evidence="1">The sequence shown here is derived from an EMBL/GenBank/DDBJ whole genome shotgun (WGS) entry which is preliminary data.</text>
</comment>
<organism evidence="1 2">
    <name type="scientific">Ktedonobacter racemifer DSM 44963</name>
    <dbReference type="NCBI Taxonomy" id="485913"/>
    <lineage>
        <taxon>Bacteria</taxon>
        <taxon>Bacillati</taxon>
        <taxon>Chloroflexota</taxon>
        <taxon>Ktedonobacteria</taxon>
        <taxon>Ktedonobacterales</taxon>
        <taxon>Ktedonobacteraceae</taxon>
        <taxon>Ktedonobacter</taxon>
    </lineage>
</organism>
<dbReference type="AlphaFoldDB" id="D6TNR4"/>
<dbReference type="Proteomes" id="UP000004508">
    <property type="component" value="Unassembled WGS sequence"/>
</dbReference>
<dbReference type="InParanoid" id="D6TNR4"/>
<reference evidence="1 2" key="1">
    <citation type="journal article" date="2011" name="Stand. Genomic Sci.">
        <title>Non-contiguous finished genome sequence and contextual data of the filamentous soil bacterium Ktedonobacter racemifer type strain (SOSP1-21).</title>
        <authorList>
            <person name="Chang Y.J."/>
            <person name="Land M."/>
            <person name="Hauser L."/>
            <person name="Chertkov O."/>
            <person name="Del Rio T.G."/>
            <person name="Nolan M."/>
            <person name="Copeland A."/>
            <person name="Tice H."/>
            <person name="Cheng J.F."/>
            <person name="Lucas S."/>
            <person name="Han C."/>
            <person name="Goodwin L."/>
            <person name="Pitluck S."/>
            <person name="Ivanova N."/>
            <person name="Ovchinikova G."/>
            <person name="Pati A."/>
            <person name="Chen A."/>
            <person name="Palaniappan K."/>
            <person name="Mavromatis K."/>
            <person name="Liolios K."/>
            <person name="Brettin T."/>
            <person name="Fiebig A."/>
            <person name="Rohde M."/>
            <person name="Abt B."/>
            <person name="Goker M."/>
            <person name="Detter J.C."/>
            <person name="Woyke T."/>
            <person name="Bristow J."/>
            <person name="Eisen J.A."/>
            <person name="Markowitz V."/>
            <person name="Hugenholtz P."/>
            <person name="Kyrpides N.C."/>
            <person name="Klenk H.P."/>
            <person name="Lapidus A."/>
        </authorList>
    </citation>
    <scope>NUCLEOTIDE SEQUENCE [LARGE SCALE GENOMIC DNA]</scope>
    <source>
        <strain evidence="2">DSM 44963</strain>
    </source>
</reference>
<evidence type="ECO:0000313" key="1">
    <source>
        <dbReference type="EMBL" id="EFH85450.1"/>
    </source>
</evidence>
<protein>
    <submittedName>
        <fullName evidence="1">Uncharacterized protein</fullName>
    </submittedName>
</protein>
<dbReference type="EMBL" id="ADVG01000002">
    <property type="protein sequence ID" value="EFH85450.1"/>
    <property type="molecule type" value="Genomic_DNA"/>
</dbReference>
<name>D6TNR4_KTERA</name>